<feature type="domain" description="Shikimate dehydrogenase substrate binding N-terminal" evidence="10">
    <location>
        <begin position="13"/>
        <end position="100"/>
    </location>
</feature>
<evidence type="ECO:0000256" key="3">
    <source>
        <dbReference type="ARBA" id="ARBA00023002"/>
    </source>
</evidence>
<dbReference type="NCBIfam" id="NF009201">
    <property type="entry name" value="PRK12549.1"/>
    <property type="match status" value="1"/>
</dbReference>
<feature type="binding site" evidence="8">
    <location>
        <position position="98"/>
    </location>
    <ligand>
        <name>shikimate</name>
        <dbReference type="ChEBI" id="CHEBI:36208"/>
    </ligand>
</feature>
<name>A0A5R9AME8_9MICC</name>
<protein>
    <recommendedName>
        <fullName evidence="8">Shikimate dehydrogenase (NADP(+))</fullName>
        <shortName evidence="8">SDH</shortName>
        <ecNumber evidence="8">1.1.1.25</ecNumber>
    </recommendedName>
</protein>
<comment type="catalytic activity">
    <reaction evidence="5">
        <text>L-quinate + NAD(+) = 3-dehydroquinate + NADH + H(+)</text>
        <dbReference type="Rhea" id="RHEA:22364"/>
        <dbReference type="ChEBI" id="CHEBI:15378"/>
        <dbReference type="ChEBI" id="CHEBI:29751"/>
        <dbReference type="ChEBI" id="CHEBI:32364"/>
        <dbReference type="ChEBI" id="CHEBI:57540"/>
        <dbReference type="ChEBI" id="CHEBI:57945"/>
        <dbReference type="EC" id="1.1.1.24"/>
    </reaction>
</comment>
<dbReference type="EC" id="1.1.1.25" evidence="8"/>
<comment type="caution">
    <text evidence="12">The sequence shown here is derived from an EMBL/GenBank/DDBJ whole genome shotgun (WGS) entry which is preliminary data.</text>
</comment>
<keyword evidence="2 8" id="KW-0028">Amino-acid biosynthesis</keyword>
<sequence>MTTQLPPSVLVGLVGRGVGPSLTPPMHELEGARHGLRYIYRSIDYTADGADADTLSDLLNNARVLGFDGLNLTYPVKQTAVALLDEMTPAAQMIGAVNTVRWQDGRLIGDNTDVSGFRTSVIDTLGDSPLGRTVAMGAGGAGSAVCHAVAMQGVERLTIVDVDRHRAAALAEDIAAAHGQHVDAATPEQLPHLLTAADGLINATPIGMAHHPGTPLETELLNPGMWVCDIVYRPVETALLSAAKERGCRTISGLGMAMHQAADAFEIFTGKTADRQAMLADLRSLVAAEQHALIAHR</sequence>
<dbReference type="InterPro" id="IPR046346">
    <property type="entry name" value="Aminoacid_DH-like_N_sf"/>
</dbReference>
<dbReference type="SUPFAM" id="SSF53223">
    <property type="entry name" value="Aminoacid dehydrogenase-like, N-terminal domain"/>
    <property type="match status" value="1"/>
</dbReference>
<dbReference type="Pfam" id="PF03435">
    <property type="entry name" value="Sacchrp_dh_NADP"/>
    <property type="match status" value="1"/>
</dbReference>
<keyword evidence="8" id="KW-0521">NADP</keyword>
<keyword evidence="13" id="KW-1185">Reference proteome</keyword>
<dbReference type="GO" id="GO:0004764">
    <property type="term" value="F:shikimate 3-dehydrogenase (NADP+) activity"/>
    <property type="evidence" value="ECO:0007669"/>
    <property type="project" value="UniProtKB-UniRule"/>
</dbReference>
<evidence type="ECO:0000256" key="7">
    <source>
        <dbReference type="ARBA" id="ARBA00060613"/>
    </source>
</evidence>
<feature type="binding site" evidence="8">
    <location>
        <position position="260"/>
    </location>
    <ligand>
        <name>shikimate</name>
        <dbReference type="ChEBI" id="CHEBI:36208"/>
    </ligand>
</feature>
<evidence type="ECO:0000256" key="4">
    <source>
        <dbReference type="ARBA" id="ARBA00023141"/>
    </source>
</evidence>
<organism evidence="12 13">
    <name type="scientific">Nesterenkonia sphaerica</name>
    <dbReference type="NCBI Taxonomy" id="1804988"/>
    <lineage>
        <taxon>Bacteria</taxon>
        <taxon>Bacillati</taxon>
        <taxon>Actinomycetota</taxon>
        <taxon>Actinomycetes</taxon>
        <taxon>Micrococcales</taxon>
        <taxon>Micrococcaceae</taxon>
        <taxon>Nesterenkonia</taxon>
    </lineage>
</organism>
<evidence type="ECO:0000256" key="5">
    <source>
        <dbReference type="ARBA" id="ARBA00051639"/>
    </source>
</evidence>
<evidence type="ECO:0000256" key="1">
    <source>
        <dbReference type="ARBA" id="ARBA00004871"/>
    </source>
</evidence>
<evidence type="ECO:0000259" key="9">
    <source>
        <dbReference type="Pfam" id="PF03435"/>
    </source>
</evidence>
<comment type="pathway">
    <text evidence="7">Aromatic compound metabolism; 3,4-dihydroxybenzoate biosynthesis; 3-dehydroquinate from D-quinate (NAD(+) route).</text>
</comment>
<dbReference type="CDD" id="cd01065">
    <property type="entry name" value="NAD_bind_Shikimate_DH"/>
    <property type="match status" value="1"/>
</dbReference>
<dbReference type="OrthoDB" id="9776868at2"/>
<dbReference type="RefSeq" id="WP_138168912.1">
    <property type="nucleotide sequence ID" value="NZ_VAWA01000001.1"/>
</dbReference>
<comment type="catalytic activity">
    <reaction evidence="6">
        <text>shikimate + NAD(+) = 3-dehydroshikimate + NADH + H(+)</text>
        <dbReference type="Rhea" id="RHEA:17741"/>
        <dbReference type="ChEBI" id="CHEBI:15378"/>
        <dbReference type="ChEBI" id="CHEBI:16630"/>
        <dbReference type="ChEBI" id="CHEBI:36208"/>
        <dbReference type="ChEBI" id="CHEBI:57540"/>
        <dbReference type="ChEBI" id="CHEBI:57945"/>
    </reaction>
</comment>
<feature type="binding site" evidence="8">
    <location>
        <position position="113"/>
    </location>
    <ligand>
        <name>shikimate</name>
        <dbReference type="ChEBI" id="CHEBI:36208"/>
    </ligand>
</feature>
<dbReference type="GO" id="GO:0030266">
    <property type="term" value="F:quinate 3-dehydrogenase (NAD+) activity"/>
    <property type="evidence" value="ECO:0007669"/>
    <property type="project" value="UniProtKB-EC"/>
</dbReference>
<comment type="caution">
    <text evidence="8">Lacks conserved residue(s) required for the propagation of feature annotation.</text>
</comment>
<accession>A0A5R9AME8</accession>
<dbReference type="AlphaFoldDB" id="A0A5R9AME8"/>
<reference evidence="12 13" key="1">
    <citation type="submission" date="2019-05" db="EMBL/GenBank/DDBJ databases">
        <title>Nesterenkonia sp. GY239, isolated from the Southern Atlantic Ocean.</title>
        <authorList>
            <person name="Zhang G."/>
        </authorList>
    </citation>
    <scope>NUCLEOTIDE SEQUENCE [LARGE SCALE GENOMIC DNA]</scope>
    <source>
        <strain evidence="12 13">GY239</strain>
    </source>
</reference>
<dbReference type="InterPro" id="IPR013708">
    <property type="entry name" value="Shikimate_DH-bd_N"/>
</dbReference>
<dbReference type="PANTHER" id="PTHR21089:SF1">
    <property type="entry name" value="BIFUNCTIONAL 3-DEHYDROQUINATE DEHYDRATASE_SHIKIMATE DEHYDROGENASE, CHLOROPLASTIC"/>
    <property type="match status" value="1"/>
</dbReference>
<dbReference type="InterPro" id="IPR005097">
    <property type="entry name" value="Sacchrp_dh_NADP-bd"/>
</dbReference>
<dbReference type="GO" id="GO:0005829">
    <property type="term" value="C:cytosol"/>
    <property type="evidence" value="ECO:0007669"/>
    <property type="project" value="TreeGrafter"/>
</dbReference>
<comment type="pathway">
    <text evidence="1 8">Metabolic intermediate biosynthesis; chorismate biosynthesis; chorismate from D-erythrose 4-phosphate and phosphoenolpyruvate: step 4/7.</text>
</comment>
<feature type="active site" description="Proton acceptor" evidence="8">
    <location>
        <position position="77"/>
    </location>
</feature>
<feature type="binding site" evidence="8">
    <location>
        <begin position="137"/>
        <end position="141"/>
    </location>
    <ligand>
        <name>NADP(+)</name>
        <dbReference type="ChEBI" id="CHEBI:58349"/>
    </ligand>
</feature>
<dbReference type="InterPro" id="IPR036291">
    <property type="entry name" value="NAD(P)-bd_dom_sf"/>
</dbReference>
<keyword evidence="3 8" id="KW-0560">Oxidoreductase</keyword>
<dbReference type="Gene3D" id="3.40.50.720">
    <property type="entry name" value="NAD(P)-binding Rossmann-like Domain"/>
    <property type="match status" value="1"/>
</dbReference>
<evidence type="ECO:0000313" key="12">
    <source>
        <dbReference type="EMBL" id="TLP79950.1"/>
    </source>
</evidence>
<feature type="binding site" evidence="8">
    <location>
        <position position="253"/>
    </location>
    <ligand>
        <name>NADP(+)</name>
        <dbReference type="ChEBI" id="CHEBI:58349"/>
    </ligand>
</feature>
<dbReference type="GO" id="GO:0052734">
    <property type="term" value="F:shikimate 3-dehydrogenase (NAD+) activity"/>
    <property type="evidence" value="ECO:0007669"/>
    <property type="project" value="RHEA"/>
</dbReference>
<proteinExistence type="inferred from homology"/>
<dbReference type="UniPathway" id="UPA00053">
    <property type="reaction ID" value="UER00087"/>
</dbReference>
<dbReference type="GO" id="GO:0050661">
    <property type="term" value="F:NADP binding"/>
    <property type="evidence" value="ECO:0007669"/>
    <property type="project" value="TreeGrafter"/>
</dbReference>
<feature type="binding site" evidence="8">
    <location>
        <position position="232"/>
    </location>
    <ligand>
        <name>shikimate</name>
        <dbReference type="ChEBI" id="CHEBI:36208"/>
    </ligand>
</feature>
<dbReference type="InterPro" id="IPR041121">
    <property type="entry name" value="SDH_C"/>
</dbReference>
<evidence type="ECO:0000259" key="11">
    <source>
        <dbReference type="Pfam" id="PF18317"/>
    </source>
</evidence>
<dbReference type="GO" id="GO:0009423">
    <property type="term" value="P:chorismate biosynthetic process"/>
    <property type="evidence" value="ECO:0007669"/>
    <property type="project" value="UniProtKB-UniRule"/>
</dbReference>
<dbReference type="InterPro" id="IPR022893">
    <property type="entry name" value="Shikimate_DH_fam"/>
</dbReference>
<comment type="subunit">
    <text evidence="8">Homodimer.</text>
</comment>
<dbReference type="EMBL" id="VAWA01000001">
    <property type="protein sequence ID" value="TLP79950.1"/>
    <property type="molecule type" value="Genomic_DNA"/>
</dbReference>
<dbReference type="PANTHER" id="PTHR21089">
    <property type="entry name" value="SHIKIMATE DEHYDROGENASE"/>
    <property type="match status" value="1"/>
</dbReference>
<evidence type="ECO:0000256" key="6">
    <source>
        <dbReference type="ARBA" id="ARBA00052329"/>
    </source>
</evidence>
<evidence type="ECO:0000313" key="13">
    <source>
        <dbReference type="Proteomes" id="UP000306544"/>
    </source>
</evidence>
<dbReference type="GO" id="GO:0008652">
    <property type="term" value="P:amino acid biosynthetic process"/>
    <property type="evidence" value="ECO:0007669"/>
    <property type="project" value="UniProtKB-KW"/>
</dbReference>
<dbReference type="GO" id="GO:0009073">
    <property type="term" value="P:aromatic amino acid family biosynthetic process"/>
    <property type="evidence" value="ECO:0007669"/>
    <property type="project" value="UniProtKB-KW"/>
</dbReference>
<evidence type="ECO:0000256" key="8">
    <source>
        <dbReference type="HAMAP-Rule" id="MF_00222"/>
    </source>
</evidence>
<dbReference type="Gene3D" id="3.40.50.10860">
    <property type="entry name" value="Leucine Dehydrogenase, chain A, domain 1"/>
    <property type="match status" value="1"/>
</dbReference>
<gene>
    <name evidence="8" type="primary">aroE</name>
    <name evidence="12" type="ORF">FEF27_00760</name>
</gene>
<feature type="domain" description="Saccharopine dehydrogenase NADP binding" evidence="9">
    <location>
        <begin position="135"/>
        <end position="205"/>
    </location>
</feature>
<feature type="domain" description="SDH C-terminal" evidence="11">
    <location>
        <begin position="253"/>
        <end position="280"/>
    </location>
</feature>
<dbReference type="SUPFAM" id="SSF51735">
    <property type="entry name" value="NAD(P)-binding Rossmann-fold domains"/>
    <property type="match status" value="1"/>
</dbReference>
<comment type="catalytic activity">
    <reaction evidence="8">
        <text>shikimate + NADP(+) = 3-dehydroshikimate + NADPH + H(+)</text>
        <dbReference type="Rhea" id="RHEA:17737"/>
        <dbReference type="ChEBI" id="CHEBI:15378"/>
        <dbReference type="ChEBI" id="CHEBI:16630"/>
        <dbReference type="ChEBI" id="CHEBI:36208"/>
        <dbReference type="ChEBI" id="CHEBI:57783"/>
        <dbReference type="ChEBI" id="CHEBI:58349"/>
        <dbReference type="EC" id="1.1.1.25"/>
    </reaction>
</comment>
<dbReference type="HAMAP" id="MF_00222">
    <property type="entry name" value="Shikimate_DH_AroE"/>
    <property type="match status" value="1"/>
</dbReference>
<dbReference type="Pfam" id="PF18317">
    <property type="entry name" value="SDH_C"/>
    <property type="match status" value="1"/>
</dbReference>
<feature type="binding site" evidence="8">
    <location>
        <position position="73"/>
    </location>
    <ligand>
        <name>shikimate</name>
        <dbReference type="ChEBI" id="CHEBI:36208"/>
    </ligand>
</feature>
<feature type="binding site" evidence="8">
    <location>
        <position position="230"/>
    </location>
    <ligand>
        <name>NADP(+)</name>
        <dbReference type="ChEBI" id="CHEBI:58349"/>
    </ligand>
</feature>
<evidence type="ECO:0000256" key="2">
    <source>
        <dbReference type="ARBA" id="ARBA00022605"/>
    </source>
</evidence>
<comment type="function">
    <text evidence="8">Involved in the biosynthesis of the chorismate, which leads to the biosynthesis of aromatic amino acids. Catalyzes the reversible NADPH linked reduction of 3-dehydroshikimate (DHSA) to yield shikimate (SA).</text>
</comment>
<evidence type="ECO:0000259" key="10">
    <source>
        <dbReference type="Pfam" id="PF08501"/>
    </source>
</evidence>
<keyword evidence="4 8" id="KW-0057">Aromatic amino acid biosynthesis</keyword>
<dbReference type="Proteomes" id="UP000306544">
    <property type="component" value="Unassembled WGS sequence"/>
</dbReference>
<comment type="similarity">
    <text evidence="8">Belongs to the shikimate dehydrogenase family.</text>
</comment>
<feature type="binding site" evidence="8">
    <location>
        <begin position="21"/>
        <end position="23"/>
    </location>
    <ligand>
        <name>shikimate</name>
        <dbReference type="ChEBI" id="CHEBI:36208"/>
    </ligand>
</feature>
<dbReference type="Pfam" id="PF08501">
    <property type="entry name" value="Shikimate_dh_N"/>
    <property type="match status" value="1"/>
</dbReference>
<dbReference type="GO" id="GO:0019632">
    <property type="term" value="P:shikimate metabolic process"/>
    <property type="evidence" value="ECO:0007669"/>
    <property type="project" value="UniProtKB-ARBA"/>
</dbReference>
<dbReference type="FunFam" id="3.40.50.720:FF:000086">
    <property type="entry name" value="Quinate/shikimate dehydrogenase"/>
    <property type="match status" value="1"/>
</dbReference>